<reference evidence="2" key="2">
    <citation type="submission" date="2020-09" db="EMBL/GenBank/DDBJ databases">
        <authorList>
            <person name="Sun Q."/>
            <person name="Zhou Y."/>
        </authorList>
    </citation>
    <scope>NUCLEOTIDE SEQUENCE</scope>
    <source>
        <strain evidence="2">CGMCC 1.14988</strain>
    </source>
</reference>
<protein>
    <recommendedName>
        <fullName evidence="1">Mycothiol-dependent maleylpyruvate isomerase metal-binding domain-containing protein</fullName>
    </recommendedName>
</protein>
<gene>
    <name evidence="2" type="ORF">GCM10011354_31410</name>
</gene>
<accession>A0A8J3AAU0</accession>
<evidence type="ECO:0000313" key="2">
    <source>
        <dbReference type="EMBL" id="GGI08903.1"/>
    </source>
</evidence>
<name>A0A8J3AAU0_9ACTN</name>
<dbReference type="RefSeq" id="WP_165403834.1">
    <property type="nucleotide sequence ID" value="NZ_BMHA01000013.1"/>
</dbReference>
<proteinExistence type="predicted"/>
<keyword evidence="3" id="KW-1185">Reference proteome</keyword>
<evidence type="ECO:0000313" key="3">
    <source>
        <dbReference type="Proteomes" id="UP000650511"/>
    </source>
</evidence>
<dbReference type="EMBL" id="BMHA01000013">
    <property type="protein sequence ID" value="GGI08903.1"/>
    <property type="molecule type" value="Genomic_DNA"/>
</dbReference>
<sequence>MNVAASFLATAGAARPLLASDAVARRWDDASALPDYSVAGLAAHLARAVLTVDGYLSSASPDVPATSDAVGYFLAVLADHDPVDSAFHRSVRARATAAAAAGRDGLLDAFTAAQRSLTDALDRVSPDDTVTVLDGVTISVDEYLRTRLVELVVHVDDLSVSVDAEPVALPDAAHEEVAAVLARLAVRRHGGLAVVRSLARRERHPDPVRAL</sequence>
<dbReference type="InterPro" id="IPR024344">
    <property type="entry name" value="MDMPI_metal-binding"/>
</dbReference>
<feature type="domain" description="Mycothiol-dependent maleylpyruvate isomerase metal-binding" evidence="1">
    <location>
        <begin position="18"/>
        <end position="158"/>
    </location>
</feature>
<dbReference type="GO" id="GO:0046872">
    <property type="term" value="F:metal ion binding"/>
    <property type="evidence" value="ECO:0007669"/>
    <property type="project" value="InterPro"/>
</dbReference>
<reference evidence="2" key="1">
    <citation type="journal article" date="2014" name="Int. J. Syst. Evol. Microbiol.">
        <title>Complete genome sequence of Corynebacterium casei LMG S-19264T (=DSM 44701T), isolated from a smear-ripened cheese.</title>
        <authorList>
            <consortium name="US DOE Joint Genome Institute (JGI-PGF)"/>
            <person name="Walter F."/>
            <person name="Albersmeier A."/>
            <person name="Kalinowski J."/>
            <person name="Ruckert C."/>
        </authorList>
    </citation>
    <scope>NUCLEOTIDE SEQUENCE</scope>
    <source>
        <strain evidence="2">CGMCC 1.14988</strain>
    </source>
</reference>
<dbReference type="AlphaFoldDB" id="A0A8J3AAU0"/>
<organism evidence="2 3">
    <name type="scientific">Egicoccus halophilus</name>
    <dbReference type="NCBI Taxonomy" id="1670830"/>
    <lineage>
        <taxon>Bacteria</taxon>
        <taxon>Bacillati</taxon>
        <taxon>Actinomycetota</taxon>
        <taxon>Nitriliruptoria</taxon>
        <taxon>Egicoccales</taxon>
        <taxon>Egicoccaceae</taxon>
        <taxon>Egicoccus</taxon>
    </lineage>
</organism>
<dbReference type="Gene3D" id="1.20.120.450">
    <property type="entry name" value="dinb family like domain"/>
    <property type="match status" value="1"/>
</dbReference>
<dbReference type="Proteomes" id="UP000650511">
    <property type="component" value="Unassembled WGS sequence"/>
</dbReference>
<dbReference type="Pfam" id="PF11716">
    <property type="entry name" value="MDMPI_N"/>
    <property type="match status" value="1"/>
</dbReference>
<dbReference type="InterPro" id="IPR034660">
    <property type="entry name" value="DinB/YfiT-like"/>
</dbReference>
<evidence type="ECO:0000259" key="1">
    <source>
        <dbReference type="Pfam" id="PF11716"/>
    </source>
</evidence>
<dbReference type="SUPFAM" id="SSF109854">
    <property type="entry name" value="DinB/YfiT-like putative metalloenzymes"/>
    <property type="match status" value="1"/>
</dbReference>
<comment type="caution">
    <text evidence="2">The sequence shown here is derived from an EMBL/GenBank/DDBJ whole genome shotgun (WGS) entry which is preliminary data.</text>
</comment>